<feature type="domain" description="DM2" evidence="3">
    <location>
        <begin position="60"/>
        <end position="188"/>
    </location>
</feature>
<feature type="compositionally biased region" description="Polar residues" evidence="2">
    <location>
        <begin position="562"/>
        <end position="572"/>
    </location>
</feature>
<reference evidence="4 5" key="1">
    <citation type="submission" date="2020-10" db="EMBL/GenBank/DDBJ databases">
        <title>The Coptis chinensis genome and diversification of protoberbering-type alkaloids.</title>
        <authorList>
            <person name="Wang B."/>
            <person name="Shu S."/>
            <person name="Song C."/>
            <person name="Liu Y."/>
        </authorList>
    </citation>
    <scope>NUCLEOTIDE SEQUENCE [LARGE SCALE GENOMIC DNA]</scope>
    <source>
        <strain evidence="4">HL-2020</strain>
        <tissue evidence="4">Leaf</tissue>
    </source>
</reference>
<keyword evidence="5" id="KW-1185">Reference proteome</keyword>
<accession>A0A835GVZ4</accession>
<comment type="caution">
    <text evidence="4">The sequence shown here is derived from an EMBL/GenBank/DDBJ whole genome shotgun (WGS) entry which is preliminary data.</text>
</comment>
<keyword evidence="1" id="KW-0175">Coiled coil</keyword>
<dbReference type="PANTHER" id="PTHR46235">
    <property type="entry name" value="PHD FINGER-CONTAINING PROTEIN DDB_G0268158"/>
    <property type="match status" value="1"/>
</dbReference>
<evidence type="ECO:0000256" key="2">
    <source>
        <dbReference type="SAM" id="MobiDB-lite"/>
    </source>
</evidence>
<dbReference type="EMBL" id="JADFTS010000009">
    <property type="protein sequence ID" value="KAF9588556.1"/>
    <property type="molecule type" value="Genomic_DNA"/>
</dbReference>
<dbReference type="Proteomes" id="UP000631114">
    <property type="component" value="Unassembled WGS sequence"/>
</dbReference>
<sequence length="572" mass="64502">RTFILEQIVDFCCGANDFSLLMKQKLEETGKRCSFINFDVIQPKRSCFFWMFLVMYCDLSLQNDFCFEKRDWMTVRSKELPTGSNLIMGLNPPFGVKAALANKFIDKALEFKPKLLILIVPPETERLDEKKPAYDLVWEDGERLSGKSFYLPGSVDVNDNQIEQWNVIPPHLYLWSHPDWSTKHKAIALKQGHLYKEEKEAHVEENKNELQFSEDMEISPIRVHHEDVSELKNEYADVKRKNSLLEQYYETGSDENMVAVPKVCKHSSPLNHYTGVDQIRPSNDSNRDNQNYQRERSHENQEAQCEGTQSMRIAKIPTDPRNSAEVRSSEVLEIQTDRAGSEYLQRFHPGLCDSGLEFKSGYGDMGMDNLDDIARRYSSEGLNETTNWSTVKSHDQQYGLRGVDEQFHGYGRPYPNELEENRRESDVQQLLRRYGGINPGSLSPSNRPPGQDTGFSRLGSLSSTAYIAPGLAPDSSSGKVTSSAILRYAPRLDELNHTRMIGFGSQTPLIGGSGLRNNLVSQYAHGSGTGIHPNVSGFVPGSGTGIHPNMSGFAPGPPHSFPHQNSSGWLNE</sequence>
<dbReference type="Pfam" id="PF26055">
    <property type="entry name" value="Mtase_EDM2"/>
    <property type="match status" value="2"/>
</dbReference>
<evidence type="ECO:0000313" key="4">
    <source>
        <dbReference type="EMBL" id="KAF9588556.1"/>
    </source>
</evidence>
<proteinExistence type="predicted"/>
<protein>
    <recommendedName>
        <fullName evidence="3">DM2 domain-containing protein</fullName>
    </recommendedName>
</protein>
<feature type="compositionally biased region" description="Polar residues" evidence="2">
    <location>
        <begin position="280"/>
        <end position="292"/>
    </location>
</feature>
<evidence type="ECO:0000259" key="3">
    <source>
        <dbReference type="Pfam" id="PF26055"/>
    </source>
</evidence>
<dbReference type="PANTHER" id="PTHR46235:SF3">
    <property type="entry name" value="PHD FINGER-CONTAINING PROTEIN DDB_G0268158"/>
    <property type="match status" value="1"/>
</dbReference>
<dbReference type="OrthoDB" id="21264at2759"/>
<dbReference type="AlphaFoldDB" id="A0A835GVZ4"/>
<feature type="region of interest" description="Disordered" evidence="2">
    <location>
        <begin position="551"/>
        <end position="572"/>
    </location>
</feature>
<name>A0A835GVZ4_9MAGN</name>
<dbReference type="InterPro" id="IPR058939">
    <property type="entry name" value="Mtase_EDM2"/>
</dbReference>
<evidence type="ECO:0000313" key="5">
    <source>
        <dbReference type="Proteomes" id="UP000631114"/>
    </source>
</evidence>
<feature type="region of interest" description="Disordered" evidence="2">
    <location>
        <begin position="434"/>
        <end position="458"/>
    </location>
</feature>
<feature type="coiled-coil region" evidence="1">
    <location>
        <begin position="196"/>
        <end position="248"/>
    </location>
</feature>
<evidence type="ECO:0000256" key="1">
    <source>
        <dbReference type="SAM" id="Coils"/>
    </source>
</evidence>
<feature type="non-terminal residue" evidence="4">
    <location>
        <position position="572"/>
    </location>
</feature>
<feature type="domain" description="DM2" evidence="3">
    <location>
        <begin position="7"/>
        <end position="47"/>
    </location>
</feature>
<organism evidence="4 5">
    <name type="scientific">Coptis chinensis</name>
    <dbReference type="NCBI Taxonomy" id="261450"/>
    <lineage>
        <taxon>Eukaryota</taxon>
        <taxon>Viridiplantae</taxon>
        <taxon>Streptophyta</taxon>
        <taxon>Embryophyta</taxon>
        <taxon>Tracheophyta</taxon>
        <taxon>Spermatophyta</taxon>
        <taxon>Magnoliopsida</taxon>
        <taxon>Ranunculales</taxon>
        <taxon>Ranunculaceae</taxon>
        <taxon>Coptidoideae</taxon>
        <taxon>Coptis</taxon>
    </lineage>
</organism>
<gene>
    <name evidence="4" type="ORF">IFM89_013408</name>
</gene>
<feature type="region of interest" description="Disordered" evidence="2">
    <location>
        <begin position="269"/>
        <end position="308"/>
    </location>
</feature>